<protein>
    <submittedName>
        <fullName evidence="1">Uncharacterized protein</fullName>
    </submittedName>
</protein>
<name>A0ACC1JD16_9FUNG</name>
<organism evidence="1 2">
    <name type="scientific">Linderina macrospora</name>
    <dbReference type="NCBI Taxonomy" id="4868"/>
    <lineage>
        <taxon>Eukaryota</taxon>
        <taxon>Fungi</taxon>
        <taxon>Fungi incertae sedis</taxon>
        <taxon>Zoopagomycota</taxon>
        <taxon>Kickxellomycotina</taxon>
        <taxon>Kickxellomycetes</taxon>
        <taxon>Kickxellales</taxon>
        <taxon>Kickxellaceae</taxon>
        <taxon>Linderina</taxon>
    </lineage>
</organism>
<evidence type="ECO:0000313" key="1">
    <source>
        <dbReference type="EMBL" id="KAJ1947426.1"/>
    </source>
</evidence>
<dbReference type="EMBL" id="JANBPW010000930">
    <property type="protein sequence ID" value="KAJ1947426.1"/>
    <property type="molecule type" value="Genomic_DNA"/>
</dbReference>
<accession>A0ACC1JD16</accession>
<sequence length="426" mass="46280">MARCAALVESPDAAELYEEVVKLQPNAVEAYAFLNAARGSVAVPTPYVAGGEAYGAVQGLAVARSLVARLAYAQAIDEIQRLVRRHGNVASLVALQATCHYMLNDGRRAQALYMKARKLDPSLMVEMGTYADLLRTTTTDDNEHKLYELGSALLQTDQTRAEGWTTMARYLLLRGQLQEALAISWKAQALAPGSADAFYIEGVIQMAAVCPEEAADAFLKAHMLARNALTYRGIVDAYLACARYKDAFVVAKEAAELMPAHAQTLTMVGKVLSHSADTHEKAAELLRMALREDRRCADAVDALASLYAATGRHDEAIAVMDEFLAENPSDALHAKLADILTLADQLPRAAENYAVALDINPGNERARVGLNRVDRLMNPDAQHLQDGGNGEEEDEIGEPIDEPLPPSDQDDEMMLAMMRGEQGDIL</sequence>
<evidence type="ECO:0000313" key="2">
    <source>
        <dbReference type="Proteomes" id="UP001150603"/>
    </source>
</evidence>
<comment type="caution">
    <text evidence="1">The sequence shown here is derived from an EMBL/GenBank/DDBJ whole genome shotgun (WGS) entry which is preliminary data.</text>
</comment>
<dbReference type="Proteomes" id="UP001150603">
    <property type="component" value="Unassembled WGS sequence"/>
</dbReference>
<gene>
    <name evidence="1" type="ORF">FBU59_001873</name>
</gene>
<reference evidence="1" key="1">
    <citation type="submission" date="2022-07" db="EMBL/GenBank/DDBJ databases">
        <title>Phylogenomic reconstructions and comparative analyses of Kickxellomycotina fungi.</title>
        <authorList>
            <person name="Reynolds N.K."/>
            <person name="Stajich J.E."/>
            <person name="Barry K."/>
            <person name="Grigoriev I.V."/>
            <person name="Crous P."/>
            <person name="Smith M.E."/>
        </authorList>
    </citation>
    <scope>NUCLEOTIDE SEQUENCE</scope>
    <source>
        <strain evidence="1">NRRL 5244</strain>
    </source>
</reference>
<keyword evidence="2" id="KW-1185">Reference proteome</keyword>
<proteinExistence type="predicted"/>